<feature type="domain" description="Thiaminase-2/PQQC" evidence="1">
    <location>
        <begin position="53"/>
        <end position="187"/>
    </location>
</feature>
<organism evidence="2 3">
    <name type="scientific">Thelephora terrestris</name>
    <dbReference type="NCBI Taxonomy" id="56493"/>
    <lineage>
        <taxon>Eukaryota</taxon>
        <taxon>Fungi</taxon>
        <taxon>Dikarya</taxon>
        <taxon>Basidiomycota</taxon>
        <taxon>Agaricomycotina</taxon>
        <taxon>Agaricomycetes</taxon>
        <taxon>Thelephorales</taxon>
        <taxon>Thelephoraceae</taxon>
        <taxon>Thelephora</taxon>
    </lineage>
</organism>
<reference evidence="2" key="2">
    <citation type="submission" date="2020-11" db="EMBL/GenBank/DDBJ databases">
        <authorList>
            <consortium name="DOE Joint Genome Institute"/>
            <person name="Kuo A."/>
            <person name="Miyauchi S."/>
            <person name="Kiss E."/>
            <person name="Drula E."/>
            <person name="Kohler A."/>
            <person name="Sanchez-Garcia M."/>
            <person name="Andreopoulos B."/>
            <person name="Barry K.W."/>
            <person name="Bonito G."/>
            <person name="Buee M."/>
            <person name="Carver A."/>
            <person name="Chen C."/>
            <person name="Cichocki N."/>
            <person name="Clum A."/>
            <person name="Culley D."/>
            <person name="Crous P.W."/>
            <person name="Fauchery L."/>
            <person name="Girlanda M."/>
            <person name="Hayes R."/>
            <person name="Keri Z."/>
            <person name="Labutti K."/>
            <person name="Lipzen A."/>
            <person name="Lombard V."/>
            <person name="Magnuson J."/>
            <person name="Maillard F."/>
            <person name="Morin E."/>
            <person name="Murat C."/>
            <person name="Nolan M."/>
            <person name="Ohm R."/>
            <person name="Pangilinan J."/>
            <person name="Pereira M."/>
            <person name="Perotto S."/>
            <person name="Peter M."/>
            <person name="Riley R."/>
            <person name="Sitrit Y."/>
            <person name="Stielow B."/>
            <person name="Szollosi G."/>
            <person name="Zifcakova L."/>
            <person name="Stursova M."/>
            <person name="Spatafora J.W."/>
            <person name="Tedersoo L."/>
            <person name="Vaario L.-M."/>
            <person name="Yamada A."/>
            <person name="Yan M."/>
            <person name="Wang P."/>
            <person name="Xu J."/>
            <person name="Bruns T."/>
            <person name="Baldrian P."/>
            <person name="Vilgalys R."/>
            <person name="Henrissat B."/>
            <person name="Grigoriev I.V."/>
            <person name="Hibbett D."/>
            <person name="Nagy L.G."/>
            <person name="Martin F.M."/>
        </authorList>
    </citation>
    <scope>NUCLEOTIDE SEQUENCE</scope>
    <source>
        <strain evidence="2">UH-Tt-Lm1</strain>
    </source>
</reference>
<evidence type="ECO:0000259" key="1">
    <source>
        <dbReference type="Pfam" id="PF03070"/>
    </source>
</evidence>
<accession>A0A9P6HDS1</accession>
<name>A0A9P6HDS1_9AGAM</name>
<dbReference type="EMBL" id="WIUZ02000007">
    <property type="protein sequence ID" value="KAF9785060.1"/>
    <property type="molecule type" value="Genomic_DNA"/>
</dbReference>
<dbReference type="Gene3D" id="1.20.910.10">
    <property type="entry name" value="Heme oxygenase-like"/>
    <property type="match status" value="1"/>
</dbReference>
<reference evidence="2" key="1">
    <citation type="journal article" date="2020" name="Nat. Commun.">
        <title>Large-scale genome sequencing of mycorrhizal fungi provides insights into the early evolution of symbiotic traits.</title>
        <authorList>
            <person name="Miyauchi S."/>
            <person name="Kiss E."/>
            <person name="Kuo A."/>
            <person name="Drula E."/>
            <person name="Kohler A."/>
            <person name="Sanchez-Garcia M."/>
            <person name="Morin E."/>
            <person name="Andreopoulos B."/>
            <person name="Barry K.W."/>
            <person name="Bonito G."/>
            <person name="Buee M."/>
            <person name="Carver A."/>
            <person name="Chen C."/>
            <person name="Cichocki N."/>
            <person name="Clum A."/>
            <person name="Culley D."/>
            <person name="Crous P.W."/>
            <person name="Fauchery L."/>
            <person name="Girlanda M."/>
            <person name="Hayes R.D."/>
            <person name="Keri Z."/>
            <person name="LaButti K."/>
            <person name="Lipzen A."/>
            <person name="Lombard V."/>
            <person name="Magnuson J."/>
            <person name="Maillard F."/>
            <person name="Murat C."/>
            <person name="Nolan M."/>
            <person name="Ohm R.A."/>
            <person name="Pangilinan J."/>
            <person name="Pereira M.F."/>
            <person name="Perotto S."/>
            <person name="Peter M."/>
            <person name="Pfister S."/>
            <person name="Riley R."/>
            <person name="Sitrit Y."/>
            <person name="Stielow J.B."/>
            <person name="Szollosi G."/>
            <person name="Zifcakova L."/>
            <person name="Stursova M."/>
            <person name="Spatafora J.W."/>
            <person name="Tedersoo L."/>
            <person name="Vaario L.M."/>
            <person name="Yamada A."/>
            <person name="Yan M."/>
            <person name="Wang P."/>
            <person name="Xu J."/>
            <person name="Bruns T."/>
            <person name="Baldrian P."/>
            <person name="Vilgalys R."/>
            <person name="Dunand C."/>
            <person name="Henrissat B."/>
            <person name="Grigoriev I.V."/>
            <person name="Hibbett D."/>
            <person name="Nagy L.G."/>
            <person name="Martin F.M."/>
        </authorList>
    </citation>
    <scope>NUCLEOTIDE SEQUENCE</scope>
    <source>
        <strain evidence="2">UH-Tt-Lm1</strain>
    </source>
</reference>
<keyword evidence="3" id="KW-1185">Reference proteome</keyword>
<comment type="caution">
    <text evidence="2">The sequence shown here is derived from an EMBL/GenBank/DDBJ whole genome shotgun (WGS) entry which is preliminary data.</text>
</comment>
<gene>
    <name evidence="2" type="ORF">BJ322DRAFT_805135</name>
</gene>
<dbReference type="Proteomes" id="UP000736335">
    <property type="component" value="Unassembled WGS sequence"/>
</dbReference>
<dbReference type="AlphaFoldDB" id="A0A9P6HDS1"/>
<sequence length="219" mass="25131">MIMLAAGPVETFDEKDLVARLVNDNKALWNKLLQNNFCQKQMKTQSATDQKTLDGFKWYMRQDFLYITKLGIYEANRGLKATNTQDFETSMDRVGKCAKYAKDHLKMCTTTPPNGLGIEESTILATPETKALQQYVALLLDAADKENWVMSAVAMIPCIQSYYLIAEDLYRNSVHKDTPWHKLWTEENVKYKSSTERQKSGYPRCAIRQKINQLPSSIL</sequence>
<dbReference type="SUPFAM" id="SSF48613">
    <property type="entry name" value="Heme oxygenase-like"/>
    <property type="match status" value="1"/>
</dbReference>
<dbReference type="Pfam" id="PF03070">
    <property type="entry name" value="TENA_THI-4"/>
    <property type="match status" value="1"/>
</dbReference>
<evidence type="ECO:0000313" key="2">
    <source>
        <dbReference type="EMBL" id="KAF9785060.1"/>
    </source>
</evidence>
<dbReference type="InterPro" id="IPR016084">
    <property type="entry name" value="Haem_Oase-like_multi-hlx"/>
</dbReference>
<dbReference type="CDD" id="cd19359">
    <property type="entry name" value="TenA_C_Bt3146-like"/>
    <property type="match status" value="1"/>
</dbReference>
<dbReference type="OrthoDB" id="2792107at2759"/>
<proteinExistence type="predicted"/>
<dbReference type="InterPro" id="IPR004305">
    <property type="entry name" value="Thiaminase-2/PQQC"/>
</dbReference>
<evidence type="ECO:0000313" key="3">
    <source>
        <dbReference type="Proteomes" id="UP000736335"/>
    </source>
</evidence>
<protein>
    <recommendedName>
        <fullName evidence="1">Thiaminase-2/PQQC domain-containing protein</fullName>
    </recommendedName>
</protein>
<dbReference type="GO" id="GO:0006772">
    <property type="term" value="P:thiamine metabolic process"/>
    <property type="evidence" value="ECO:0007669"/>
    <property type="project" value="UniProtKB-ARBA"/>
</dbReference>